<dbReference type="GO" id="GO:0003677">
    <property type="term" value="F:DNA binding"/>
    <property type="evidence" value="ECO:0007669"/>
    <property type="project" value="InterPro"/>
</dbReference>
<organism evidence="5 6">
    <name type="scientific">Actinidia rufa</name>
    <dbReference type="NCBI Taxonomy" id="165716"/>
    <lineage>
        <taxon>Eukaryota</taxon>
        <taxon>Viridiplantae</taxon>
        <taxon>Streptophyta</taxon>
        <taxon>Embryophyta</taxon>
        <taxon>Tracheophyta</taxon>
        <taxon>Spermatophyta</taxon>
        <taxon>Magnoliopsida</taxon>
        <taxon>eudicotyledons</taxon>
        <taxon>Gunneridae</taxon>
        <taxon>Pentapetalae</taxon>
        <taxon>asterids</taxon>
        <taxon>Ericales</taxon>
        <taxon>Actinidiaceae</taxon>
        <taxon>Actinidia</taxon>
    </lineage>
</organism>
<dbReference type="GO" id="GO:0000786">
    <property type="term" value="C:nucleosome"/>
    <property type="evidence" value="ECO:0007669"/>
    <property type="project" value="InterPro"/>
</dbReference>
<dbReference type="GO" id="GO:0030527">
    <property type="term" value="F:structural constituent of chromatin"/>
    <property type="evidence" value="ECO:0007669"/>
    <property type="project" value="InterPro"/>
</dbReference>
<reference evidence="5 6" key="1">
    <citation type="submission" date="2019-07" db="EMBL/GenBank/DDBJ databases">
        <title>De Novo Assembly of kiwifruit Actinidia rufa.</title>
        <authorList>
            <person name="Sugita-Konishi S."/>
            <person name="Sato K."/>
            <person name="Mori E."/>
            <person name="Abe Y."/>
            <person name="Kisaki G."/>
            <person name="Hamano K."/>
            <person name="Suezawa K."/>
            <person name="Otani M."/>
            <person name="Fukuda T."/>
            <person name="Manabe T."/>
            <person name="Gomi K."/>
            <person name="Tabuchi M."/>
            <person name="Akimitsu K."/>
            <person name="Kataoka I."/>
        </authorList>
    </citation>
    <scope>NUCLEOTIDE SEQUENCE [LARGE SCALE GENOMIC DNA]</scope>
    <source>
        <strain evidence="6">cv. Fuchu</strain>
    </source>
</reference>
<evidence type="ECO:0000256" key="2">
    <source>
        <dbReference type="ARBA" id="ARBA00022990"/>
    </source>
</evidence>
<dbReference type="PANTHER" id="PTHR11426">
    <property type="entry name" value="HISTONE H3"/>
    <property type="match status" value="1"/>
</dbReference>
<evidence type="ECO:0000256" key="1">
    <source>
        <dbReference type="ARBA" id="ARBA00010343"/>
    </source>
</evidence>
<dbReference type="EMBL" id="BJWL01000022">
    <property type="protein sequence ID" value="GFZ10948.1"/>
    <property type="molecule type" value="Genomic_DNA"/>
</dbReference>
<sequence length="203" mass="23115">MDKKSAMGPDPECERPTTITLLTDTRLSQQLIVVFRGFHRCSTASTLPAQTTTGEVRDAELAEERPDNSRFLRSPRTLTLLCLAASPFEIREFIGSFSAKNRLTHQQARWGFFTAAGCELPPDPSAPPSKKEMIRERYCERQKRDIREKKRRERKESSRAISDSRAPRLGLFKDTNPCAIHAKRVTIMPNDIQLARRIRGECA</sequence>
<gene>
    <name evidence="5" type="ORF">Acr_22g0003460</name>
</gene>
<dbReference type="Gene3D" id="1.10.20.10">
    <property type="entry name" value="Histone, subunit A"/>
    <property type="match status" value="1"/>
</dbReference>
<evidence type="ECO:0000313" key="5">
    <source>
        <dbReference type="EMBL" id="GFZ10948.1"/>
    </source>
</evidence>
<dbReference type="GO" id="GO:0046982">
    <property type="term" value="F:protein heterodimerization activity"/>
    <property type="evidence" value="ECO:0007669"/>
    <property type="project" value="InterPro"/>
</dbReference>
<accession>A0A7J0GJM6</accession>
<feature type="domain" description="Core Histone H2A/H2B/H3" evidence="4">
    <location>
        <begin position="170"/>
        <end position="198"/>
    </location>
</feature>
<keyword evidence="6" id="KW-1185">Reference proteome</keyword>
<evidence type="ECO:0000313" key="6">
    <source>
        <dbReference type="Proteomes" id="UP000585474"/>
    </source>
</evidence>
<dbReference type="AlphaFoldDB" id="A0A7J0GJM6"/>
<dbReference type="InterPro" id="IPR009072">
    <property type="entry name" value="Histone-fold"/>
</dbReference>
<comment type="similarity">
    <text evidence="1">Belongs to the histone H3 family.</text>
</comment>
<dbReference type="Pfam" id="PF00125">
    <property type="entry name" value="Histone"/>
    <property type="match status" value="1"/>
</dbReference>
<feature type="region of interest" description="Disordered" evidence="3">
    <location>
        <begin position="142"/>
        <end position="166"/>
    </location>
</feature>
<protein>
    <submittedName>
        <fullName evidence="5">Histone superfamily protein</fullName>
    </submittedName>
</protein>
<dbReference type="Proteomes" id="UP000585474">
    <property type="component" value="Unassembled WGS sequence"/>
</dbReference>
<evidence type="ECO:0000259" key="4">
    <source>
        <dbReference type="Pfam" id="PF00125"/>
    </source>
</evidence>
<keyword evidence="2" id="KW-0007">Acetylation</keyword>
<evidence type="ECO:0000256" key="3">
    <source>
        <dbReference type="SAM" id="MobiDB-lite"/>
    </source>
</evidence>
<dbReference type="SUPFAM" id="SSF47113">
    <property type="entry name" value="Histone-fold"/>
    <property type="match status" value="1"/>
</dbReference>
<comment type="caution">
    <text evidence="5">The sequence shown here is derived from an EMBL/GenBank/DDBJ whole genome shotgun (WGS) entry which is preliminary data.</text>
</comment>
<feature type="compositionally biased region" description="Basic and acidic residues" evidence="3">
    <location>
        <begin position="142"/>
        <end position="158"/>
    </location>
</feature>
<name>A0A7J0GJM6_9ERIC</name>
<dbReference type="InterPro" id="IPR000164">
    <property type="entry name" value="Histone_H3/CENP-A"/>
</dbReference>
<dbReference type="InterPro" id="IPR007125">
    <property type="entry name" value="H2A/H2B/H3"/>
</dbReference>
<proteinExistence type="inferred from homology"/>
<dbReference type="SMART" id="SM00428">
    <property type="entry name" value="H3"/>
    <property type="match status" value="1"/>
</dbReference>